<reference evidence="3 4" key="1">
    <citation type="journal article" date="2018" name="Genome Biol. Evol.">
        <title>Multiple Roots of Fruiting Body Formation in Amoebozoa.</title>
        <authorList>
            <person name="Hillmann F."/>
            <person name="Forbes G."/>
            <person name="Novohradska S."/>
            <person name="Ferling I."/>
            <person name="Riege K."/>
            <person name="Groth M."/>
            <person name="Westermann M."/>
            <person name="Marz M."/>
            <person name="Spaller T."/>
            <person name="Winckler T."/>
            <person name="Schaap P."/>
            <person name="Glockner G."/>
        </authorList>
    </citation>
    <scope>NUCLEOTIDE SEQUENCE [LARGE SCALE GENOMIC DNA]</scope>
    <source>
        <strain evidence="3 4">Jena</strain>
    </source>
</reference>
<keyword evidence="2" id="KW-0812">Transmembrane</keyword>
<feature type="compositionally biased region" description="Basic and acidic residues" evidence="1">
    <location>
        <begin position="469"/>
        <end position="481"/>
    </location>
</feature>
<name>A0A2P6NSA9_9EUKA</name>
<proteinExistence type="predicted"/>
<organism evidence="3 4">
    <name type="scientific">Planoprotostelium fungivorum</name>
    <dbReference type="NCBI Taxonomy" id="1890364"/>
    <lineage>
        <taxon>Eukaryota</taxon>
        <taxon>Amoebozoa</taxon>
        <taxon>Evosea</taxon>
        <taxon>Variosea</taxon>
        <taxon>Cavosteliida</taxon>
        <taxon>Cavosteliaceae</taxon>
        <taxon>Planoprotostelium</taxon>
    </lineage>
</organism>
<keyword evidence="4" id="KW-1185">Reference proteome</keyword>
<evidence type="ECO:0000313" key="3">
    <source>
        <dbReference type="EMBL" id="PRP86845.1"/>
    </source>
</evidence>
<sequence>MPGHVTHDSSSFNTSNQHEVPAYHSACSDHGDLASGPFFGIWLYPAQSGKVPPSLRILFIAPGIFHTTEHRGYISSIFAPLQMLSSTCQRLFYSYRLTLEFSELPDHRHERHPILDDSGVCMNDGICRHIPSFVYKGLFDCRNDVFSDPKASQALLFYQILGLGGFGLLFLLTMFRFALEVFSRNPENIKNVTIHNITKISLLILAIFTFDQFLLAIDYSGLKGKVNSYAYFVLYILRDWIQIVLFSSILFHWVEMYSFTIRTIKNKEMISKINANFTPTFTVEELLSNVVFLSKFRIPFVVCSVLSLVVCIFSVSTYLKSSDWMLYNVSTYLVGSYFVAIWLGFTGAFIYVGVRLMRLMSGVLSRKAKKMTVQLSIVAFIFMIDKIFSLILLAVIVPRSKNIFNNILWGAVKNIICLFIATTIMVEIYVPINKLKDMFLLRSFRSTNSSNNKTNSNSDVAQEVQLSAAEDRDIQSSDDKT</sequence>
<accession>A0A2P6NSA9</accession>
<feature type="region of interest" description="Disordered" evidence="1">
    <location>
        <begin position="448"/>
        <end position="481"/>
    </location>
</feature>
<feature type="transmembrane region" description="Helical" evidence="2">
    <location>
        <begin position="200"/>
        <end position="217"/>
    </location>
</feature>
<gene>
    <name evidence="3" type="ORF">PROFUN_05062</name>
</gene>
<dbReference type="Proteomes" id="UP000241769">
    <property type="component" value="Unassembled WGS sequence"/>
</dbReference>
<feature type="transmembrane region" description="Helical" evidence="2">
    <location>
        <begin position="375"/>
        <end position="396"/>
    </location>
</feature>
<feature type="transmembrane region" description="Helical" evidence="2">
    <location>
        <begin position="229"/>
        <end position="254"/>
    </location>
</feature>
<protein>
    <submittedName>
        <fullName evidence="3">Uncharacterized protein</fullName>
    </submittedName>
</protein>
<keyword evidence="2" id="KW-1133">Transmembrane helix</keyword>
<comment type="caution">
    <text evidence="3">The sequence shown here is derived from an EMBL/GenBank/DDBJ whole genome shotgun (WGS) entry which is preliminary data.</text>
</comment>
<evidence type="ECO:0000256" key="2">
    <source>
        <dbReference type="SAM" id="Phobius"/>
    </source>
</evidence>
<evidence type="ECO:0000256" key="1">
    <source>
        <dbReference type="SAM" id="MobiDB-lite"/>
    </source>
</evidence>
<feature type="transmembrane region" description="Helical" evidence="2">
    <location>
        <begin position="156"/>
        <end position="179"/>
    </location>
</feature>
<dbReference type="AlphaFoldDB" id="A0A2P6NSA9"/>
<dbReference type="EMBL" id="MDYQ01000026">
    <property type="protein sequence ID" value="PRP86845.1"/>
    <property type="molecule type" value="Genomic_DNA"/>
</dbReference>
<feature type="transmembrane region" description="Helical" evidence="2">
    <location>
        <begin position="298"/>
        <end position="319"/>
    </location>
</feature>
<dbReference type="InParanoid" id="A0A2P6NSA9"/>
<keyword evidence="2" id="KW-0472">Membrane</keyword>
<feature type="compositionally biased region" description="Low complexity" evidence="1">
    <location>
        <begin position="448"/>
        <end position="458"/>
    </location>
</feature>
<feature type="transmembrane region" description="Helical" evidence="2">
    <location>
        <begin position="408"/>
        <end position="432"/>
    </location>
</feature>
<feature type="transmembrane region" description="Helical" evidence="2">
    <location>
        <begin position="331"/>
        <end position="354"/>
    </location>
</feature>
<evidence type="ECO:0000313" key="4">
    <source>
        <dbReference type="Proteomes" id="UP000241769"/>
    </source>
</evidence>